<dbReference type="CDD" id="cd03024">
    <property type="entry name" value="DsbA_FrnE"/>
    <property type="match status" value="1"/>
</dbReference>
<dbReference type="EMBL" id="JAUYVI010000003">
    <property type="protein sequence ID" value="MDQ7247987.1"/>
    <property type="molecule type" value="Genomic_DNA"/>
</dbReference>
<protein>
    <submittedName>
        <fullName evidence="2">DsbA family oxidoreductase</fullName>
    </submittedName>
</protein>
<dbReference type="InterPro" id="IPR001853">
    <property type="entry name" value="DSBA-like_thioredoxin_dom"/>
</dbReference>
<dbReference type="PANTHER" id="PTHR13887">
    <property type="entry name" value="GLUTATHIONE S-TRANSFERASE KAPPA"/>
    <property type="match status" value="1"/>
</dbReference>
<keyword evidence="3" id="KW-1185">Reference proteome</keyword>
<evidence type="ECO:0000313" key="3">
    <source>
        <dbReference type="Proteomes" id="UP001230156"/>
    </source>
</evidence>
<dbReference type="Proteomes" id="UP001230156">
    <property type="component" value="Unassembled WGS sequence"/>
</dbReference>
<gene>
    <name evidence="2" type="ORF">Q8A70_09935</name>
</gene>
<dbReference type="Gene3D" id="3.40.30.10">
    <property type="entry name" value="Glutaredoxin"/>
    <property type="match status" value="1"/>
</dbReference>
<comment type="caution">
    <text evidence="2">The sequence shown here is derived from an EMBL/GenBank/DDBJ whole genome shotgun (WGS) entry which is preliminary data.</text>
</comment>
<reference evidence="3" key="1">
    <citation type="submission" date="2023-08" db="EMBL/GenBank/DDBJ databases">
        <title>Rhodospirillaceae gen. nov., a novel taxon isolated from the Yangtze River Yuezi River estuary sludge.</title>
        <authorList>
            <person name="Ruan L."/>
        </authorList>
    </citation>
    <scope>NUCLEOTIDE SEQUENCE [LARGE SCALE GENOMIC DNA]</scope>
    <source>
        <strain evidence="3">R-7</strain>
    </source>
</reference>
<dbReference type="SUPFAM" id="SSF52833">
    <property type="entry name" value="Thioredoxin-like"/>
    <property type="match status" value="1"/>
</dbReference>
<dbReference type="RefSeq" id="WP_379955432.1">
    <property type="nucleotide sequence ID" value="NZ_JAUYVI010000003.1"/>
</dbReference>
<feature type="domain" description="DSBA-like thioredoxin" evidence="1">
    <location>
        <begin position="3"/>
        <end position="198"/>
    </location>
</feature>
<dbReference type="Pfam" id="PF01323">
    <property type="entry name" value="DSBA"/>
    <property type="match status" value="1"/>
</dbReference>
<evidence type="ECO:0000259" key="1">
    <source>
        <dbReference type="Pfam" id="PF01323"/>
    </source>
</evidence>
<organism evidence="2 3">
    <name type="scientific">Dongia sedimenti</name>
    <dbReference type="NCBI Taxonomy" id="3064282"/>
    <lineage>
        <taxon>Bacteria</taxon>
        <taxon>Pseudomonadati</taxon>
        <taxon>Pseudomonadota</taxon>
        <taxon>Alphaproteobacteria</taxon>
        <taxon>Rhodospirillales</taxon>
        <taxon>Dongiaceae</taxon>
        <taxon>Dongia</taxon>
    </lineage>
</organism>
<sequence>MHLEIFSDTICPWCYIGKRRLERALKARPMPGLSLRWRAFQLNPGMPNGGMDRQQYLAAKFGSAERAGRLYDTVTRVGAEEGIRFRFDRITRTPNTMRSHRLLALAGQHGMQSALLDRLFAAYFTEGRDTGTAEVLLEIGLSAGLPRPEIESALAEDSPIGTTLAEDFLARRQGINGVPYFVFNGRFGLSGAQEPEALYHMFDLAREDDALVRV</sequence>
<dbReference type="InterPro" id="IPR036249">
    <property type="entry name" value="Thioredoxin-like_sf"/>
</dbReference>
<evidence type="ECO:0000313" key="2">
    <source>
        <dbReference type="EMBL" id="MDQ7247987.1"/>
    </source>
</evidence>
<proteinExistence type="predicted"/>
<accession>A0ABU0YJU1</accession>
<dbReference type="PANTHER" id="PTHR13887:SF41">
    <property type="entry name" value="THIOREDOXIN SUPERFAMILY PROTEIN"/>
    <property type="match status" value="1"/>
</dbReference>
<name>A0ABU0YJU1_9PROT</name>